<comment type="caution">
    <text evidence="6">The sequence shown here is derived from an EMBL/GenBank/DDBJ whole genome shotgun (WGS) entry which is preliminary data.</text>
</comment>
<dbReference type="GO" id="GO:0006351">
    <property type="term" value="P:DNA-templated transcription"/>
    <property type="evidence" value="ECO:0007669"/>
    <property type="project" value="TreeGrafter"/>
</dbReference>
<dbReference type="PANTHER" id="PTHR30537:SF26">
    <property type="entry name" value="GLYCINE CLEAVAGE SYSTEM TRANSCRIPTIONAL ACTIVATOR"/>
    <property type="match status" value="1"/>
</dbReference>
<dbReference type="Gene3D" id="1.10.10.10">
    <property type="entry name" value="Winged helix-like DNA-binding domain superfamily/Winged helix DNA-binding domain"/>
    <property type="match status" value="1"/>
</dbReference>
<sequence>MTLPLPPLTAIRVFEAVARHQSFTRAANELGMTQAAVSYQIKLLEERFGGPLFLRRPKQVELTEAGQRLAPSVSEAFSLLAQAYASARGDAEGVLTVTASITFATTWLARHVGAFQIRYPSLAVRIDATNQAVDFARSDIDLAIRHGDGNWPGLCSHRLLSGEYSPMLSPKLAATIGGVKQPADLLRLPLLDPGDIWWDDWFDLVKVARRPRGPARGEAQALPAITRGQDRFGSIHRGPVEIPCIGSQAFVGTAALDGQGVAILSCALWAQDLAEGRLIQPFHQVAGEHAFYLVYPEARRNLPKIRVFRDWILEEVGRTAGIGNRGEEAMAS</sequence>
<feature type="domain" description="HTH lysR-type" evidence="5">
    <location>
        <begin position="6"/>
        <end position="63"/>
    </location>
</feature>
<dbReference type="AlphaFoldDB" id="A0A2S9Q895"/>
<evidence type="ECO:0000256" key="1">
    <source>
        <dbReference type="ARBA" id="ARBA00009437"/>
    </source>
</evidence>
<keyword evidence="3" id="KW-0238">DNA-binding</keyword>
<dbReference type="RefSeq" id="WP_105864138.1">
    <property type="nucleotide sequence ID" value="NZ_PUEJ01000008.1"/>
</dbReference>
<dbReference type="Proteomes" id="UP000237682">
    <property type="component" value="Unassembled WGS sequence"/>
</dbReference>
<organism evidence="6 7">
    <name type="scientific">Labrys okinawensis</name>
    <dbReference type="NCBI Taxonomy" id="346911"/>
    <lineage>
        <taxon>Bacteria</taxon>
        <taxon>Pseudomonadati</taxon>
        <taxon>Pseudomonadota</taxon>
        <taxon>Alphaproteobacteria</taxon>
        <taxon>Hyphomicrobiales</taxon>
        <taxon>Xanthobacteraceae</taxon>
        <taxon>Labrys</taxon>
    </lineage>
</organism>
<evidence type="ECO:0000256" key="3">
    <source>
        <dbReference type="ARBA" id="ARBA00023125"/>
    </source>
</evidence>
<evidence type="ECO:0000256" key="2">
    <source>
        <dbReference type="ARBA" id="ARBA00023015"/>
    </source>
</evidence>
<proteinExistence type="inferred from homology"/>
<dbReference type="PRINTS" id="PR00039">
    <property type="entry name" value="HTHLYSR"/>
</dbReference>
<evidence type="ECO:0000313" key="7">
    <source>
        <dbReference type="Proteomes" id="UP000237682"/>
    </source>
</evidence>
<dbReference type="SUPFAM" id="SSF46785">
    <property type="entry name" value="Winged helix' DNA-binding domain"/>
    <property type="match status" value="1"/>
</dbReference>
<evidence type="ECO:0000256" key="4">
    <source>
        <dbReference type="ARBA" id="ARBA00023163"/>
    </source>
</evidence>
<dbReference type="InterPro" id="IPR036390">
    <property type="entry name" value="WH_DNA-bd_sf"/>
</dbReference>
<protein>
    <submittedName>
        <fullName evidence="6">LysR family transcriptional regulator</fullName>
    </submittedName>
</protein>
<dbReference type="Gene3D" id="3.40.190.10">
    <property type="entry name" value="Periplasmic binding protein-like II"/>
    <property type="match status" value="4"/>
</dbReference>
<dbReference type="OrthoDB" id="9793571at2"/>
<dbReference type="InterPro" id="IPR000847">
    <property type="entry name" value="LysR_HTH_N"/>
</dbReference>
<comment type="similarity">
    <text evidence="1">Belongs to the LysR transcriptional regulatory family.</text>
</comment>
<keyword evidence="4" id="KW-0804">Transcription</keyword>
<evidence type="ECO:0000313" key="6">
    <source>
        <dbReference type="EMBL" id="PRH85578.1"/>
    </source>
</evidence>
<dbReference type="InterPro" id="IPR005119">
    <property type="entry name" value="LysR_subst-bd"/>
</dbReference>
<dbReference type="InterPro" id="IPR036388">
    <property type="entry name" value="WH-like_DNA-bd_sf"/>
</dbReference>
<dbReference type="GO" id="GO:0003700">
    <property type="term" value="F:DNA-binding transcription factor activity"/>
    <property type="evidence" value="ECO:0007669"/>
    <property type="project" value="InterPro"/>
</dbReference>
<reference evidence="6 7" key="1">
    <citation type="submission" date="2018-02" db="EMBL/GenBank/DDBJ databases">
        <title>Whole genome sequencing of endophytic bacterium.</title>
        <authorList>
            <person name="Eedara R."/>
            <person name="Podile A.R."/>
        </authorList>
    </citation>
    <scope>NUCLEOTIDE SEQUENCE [LARGE SCALE GENOMIC DNA]</scope>
    <source>
        <strain evidence="6 7">RP1T</strain>
    </source>
</reference>
<dbReference type="FunFam" id="1.10.10.10:FF:000038">
    <property type="entry name" value="Glycine cleavage system transcriptional activator"/>
    <property type="match status" value="1"/>
</dbReference>
<keyword evidence="2" id="KW-0805">Transcription regulation</keyword>
<dbReference type="PROSITE" id="PS50931">
    <property type="entry name" value="HTH_LYSR"/>
    <property type="match status" value="1"/>
</dbReference>
<dbReference type="Pfam" id="PF00126">
    <property type="entry name" value="HTH_1"/>
    <property type="match status" value="1"/>
</dbReference>
<dbReference type="CDD" id="cd08432">
    <property type="entry name" value="PBP2_GcdR_TrpI_HvrB_AmpR_like"/>
    <property type="match status" value="1"/>
</dbReference>
<gene>
    <name evidence="6" type="ORF">C5L14_21600</name>
</gene>
<evidence type="ECO:0000259" key="5">
    <source>
        <dbReference type="PROSITE" id="PS50931"/>
    </source>
</evidence>
<name>A0A2S9Q895_9HYPH</name>
<accession>A0A2S9Q895</accession>
<dbReference type="PANTHER" id="PTHR30537">
    <property type="entry name" value="HTH-TYPE TRANSCRIPTIONAL REGULATOR"/>
    <property type="match status" value="1"/>
</dbReference>
<dbReference type="InterPro" id="IPR058163">
    <property type="entry name" value="LysR-type_TF_proteobact-type"/>
</dbReference>
<dbReference type="EMBL" id="PUEJ01000008">
    <property type="protein sequence ID" value="PRH85578.1"/>
    <property type="molecule type" value="Genomic_DNA"/>
</dbReference>
<keyword evidence="7" id="KW-1185">Reference proteome</keyword>
<dbReference type="GO" id="GO:0043565">
    <property type="term" value="F:sequence-specific DNA binding"/>
    <property type="evidence" value="ECO:0007669"/>
    <property type="project" value="TreeGrafter"/>
</dbReference>
<dbReference type="Pfam" id="PF03466">
    <property type="entry name" value="LysR_substrate"/>
    <property type="match status" value="2"/>
</dbReference>
<dbReference type="SUPFAM" id="SSF53850">
    <property type="entry name" value="Periplasmic binding protein-like II"/>
    <property type="match status" value="1"/>
</dbReference>